<dbReference type="InterPro" id="IPR004358">
    <property type="entry name" value="Sig_transdc_His_kin-like_C"/>
</dbReference>
<feature type="modified residue" description="4-aspartylphosphate" evidence="4">
    <location>
        <position position="461"/>
    </location>
</feature>
<name>A0A538TTC4_UNCEI</name>
<dbReference type="SUPFAM" id="SSF55874">
    <property type="entry name" value="ATPase domain of HSP90 chaperone/DNA topoisomerase II/histidine kinase"/>
    <property type="match status" value="1"/>
</dbReference>
<dbReference type="PRINTS" id="PR00344">
    <property type="entry name" value="BCTRLSENSOR"/>
</dbReference>
<comment type="catalytic activity">
    <reaction evidence="1">
        <text>ATP + protein L-histidine = ADP + protein N-phospho-L-histidine.</text>
        <dbReference type="EC" id="2.7.13.3"/>
    </reaction>
</comment>
<evidence type="ECO:0000256" key="5">
    <source>
        <dbReference type="SAM" id="Coils"/>
    </source>
</evidence>
<sequence>MDPASSQPHNDRILMLETANGPYTILVEKMQQGAVATATDGTILHCNRRFAEMLERPVDEVIGASVYRFLAAPSQVAYAEVIGSGSGQGEFALLRSDGSVVPVHVAVNAVQDSGAAAYLIVTDLTEHLARGRAEQLAELERELEERKRIEETLRLSEARIAESSRRKDEFLAVLSHELRGPLAPIQNALHVLQRDPNGPLARQAREIIERQAMHMARLTDDLLDLSRISNGTIALRRERLDLTALVRRAAEDYRTTLEAAGLELETRLPERELWVSGDATRLSQILANILQNAAKFTEAGGRVVVGLSEDPDGQSAWIAIRDTGVGMDGEHLARVFDAFRLGGQGLARSGGGLGIGMALAKGLAELHGGIIAASSDGSGRGSEFKVRLSLERDTGPAPKAVRSSPAPAKSYRILVVEDCVDAAESMEMLLNLMGHRVEKAHDGPAAVELAKRCHPEIVICDIGLPGPMDGYAVAETLRQDFPRGSAFMIALTGYGQHEDQLRSHQAGFDFHLTKPADPKELEKLLASISNQI</sequence>
<dbReference type="InterPro" id="IPR011006">
    <property type="entry name" value="CheY-like_superfamily"/>
</dbReference>
<dbReference type="PROSITE" id="PS50109">
    <property type="entry name" value="HIS_KIN"/>
    <property type="match status" value="1"/>
</dbReference>
<dbReference type="InterPro" id="IPR003594">
    <property type="entry name" value="HATPase_dom"/>
</dbReference>
<dbReference type="CDD" id="cd00130">
    <property type="entry name" value="PAS"/>
    <property type="match status" value="1"/>
</dbReference>
<dbReference type="CDD" id="cd00082">
    <property type="entry name" value="HisKA"/>
    <property type="match status" value="1"/>
</dbReference>
<gene>
    <name evidence="8" type="ORF">E6K77_00760</name>
</gene>
<feature type="domain" description="Histidine kinase" evidence="6">
    <location>
        <begin position="173"/>
        <end position="392"/>
    </location>
</feature>
<dbReference type="InterPro" id="IPR036097">
    <property type="entry name" value="HisK_dim/P_sf"/>
</dbReference>
<dbReference type="GO" id="GO:0000155">
    <property type="term" value="F:phosphorelay sensor kinase activity"/>
    <property type="evidence" value="ECO:0007669"/>
    <property type="project" value="InterPro"/>
</dbReference>
<protein>
    <recommendedName>
        <fullName evidence="2">histidine kinase</fullName>
        <ecNumber evidence="2">2.7.13.3</ecNumber>
    </recommendedName>
</protein>
<dbReference type="EMBL" id="VBOX01000005">
    <property type="protein sequence ID" value="TMQ66845.1"/>
    <property type="molecule type" value="Genomic_DNA"/>
</dbReference>
<dbReference type="Pfam" id="PF00512">
    <property type="entry name" value="HisKA"/>
    <property type="match status" value="1"/>
</dbReference>
<dbReference type="Gene3D" id="3.30.565.10">
    <property type="entry name" value="Histidine kinase-like ATPase, C-terminal domain"/>
    <property type="match status" value="1"/>
</dbReference>
<dbReference type="InterPro" id="IPR005467">
    <property type="entry name" value="His_kinase_dom"/>
</dbReference>
<reference evidence="8 9" key="1">
    <citation type="journal article" date="2019" name="Nat. Microbiol.">
        <title>Mediterranean grassland soil C-N compound turnover is dependent on rainfall and depth, and is mediated by genomically divergent microorganisms.</title>
        <authorList>
            <person name="Diamond S."/>
            <person name="Andeer P.F."/>
            <person name="Li Z."/>
            <person name="Crits-Christoph A."/>
            <person name="Burstein D."/>
            <person name="Anantharaman K."/>
            <person name="Lane K.R."/>
            <person name="Thomas B.C."/>
            <person name="Pan C."/>
            <person name="Northen T.R."/>
            <person name="Banfield J.F."/>
        </authorList>
    </citation>
    <scope>NUCLEOTIDE SEQUENCE [LARGE SCALE GENOMIC DNA]</scope>
    <source>
        <strain evidence="8">WS_7</strain>
    </source>
</reference>
<dbReference type="SMART" id="SM00388">
    <property type="entry name" value="HisKA"/>
    <property type="match status" value="1"/>
</dbReference>
<comment type="caution">
    <text evidence="8">The sequence shown here is derived from an EMBL/GenBank/DDBJ whole genome shotgun (WGS) entry which is preliminary data.</text>
</comment>
<organism evidence="8 9">
    <name type="scientific">Eiseniibacteriota bacterium</name>
    <dbReference type="NCBI Taxonomy" id="2212470"/>
    <lineage>
        <taxon>Bacteria</taxon>
        <taxon>Candidatus Eiseniibacteriota</taxon>
    </lineage>
</organism>
<evidence type="ECO:0000256" key="1">
    <source>
        <dbReference type="ARBA" id="ARBA00000085"/>
    </source>
</evidence>
<dbReference type="PANTHER" id="PTHR43547">
    <property type="entry name" value="TWO-COMPONENT HISTIDINE KINASE"/>
    <property type="match status" value="1"/>
</dbReference>
<dbReference type="SUPFAM" id="SSF52172">
    <property type="entry name" value="CheY-like"/>
    <property type="match status" value="1"/>
</dbReference>
<keyword evidence="3 4" id="KW-0597">Phosphoprotein</keyword>
<dbReference type="SUPFAM" id="SSF55785">
    <property type="entry name" value="PYP-like sensor domain (PAS domain)"/>
    <property type="match status" value="1"/>
</dbReference>
<dbReference type="InterPro" id="IPR036890">
    <property type="entry name" value="HATPase_C_sf"/>
</dbReference>
<dbReference type="EC" id="2.7.13.3" evidence="2"/>
<dbReference type="Gene3D" id="3.40.50.2300">
    <property type="match status" value="1"/>
</dbReference>
<dbReference type="Gene3D" id="1.10.287.130">
    <property type="match status" value="1"/>
</dbReference>
<dbReference type="SUPFAM" id="SSF47384">
    <property type="entry name" value="Homodimeric domain of signal transducing histidine kinase"/>
    <property type="match status" value="1"/>
</dbReference>
<dbReference type="Gene3D" id="3.30.450.20">
    <property type="entry name" value="PAS domain"/>
    <property type="match status" value="1"/>
</dbReference>
<evidence type="ECO:0000256" key="2">
    <source>
        <dbReference type="ARBA" id="ARBA00012438"/>
    </source>
</evidence>
<feature type="domain" description="Response regulatory" evidence="7">
    <location>
        <begin position="412"/>
        <end position="529"/>
    </location>
</feature>
<evidence type="ECO:0000313" key="8">
    <source>
        <dbReference type="EMBL" id="TMQ66845.1"/>
    </source>
</evidence>
<dbReference type="PANTHER" id="PTHR43547:SF2">
    <property type="entry name" value="HYBRID SIGNAL TRANSDUCTION HISTIDINE KINASE C"/>
    <property type="match status" value="1"/>
</dbReference>
<dbReference type="CDD" id="cd17580">
    <property type="entry name" value="REC_2_DhkD-like"/>
    <property type="match status" value="1"/>
</dbReference>
<dbReference type="SMART" id="SM00448">
    <property type="entry name" value="REC"/>
    <property type="match status" value="1"/>
</dbReference>
<dbReference type="SMART" id="SM00387">
    <property type="entry name" value="HATPase_c"/>
    <property type="match status" value="1"/>
</dbReference>
<accession>A0A538TTC4</accession>
<proteinExistence type="predicted"/>
<evidence type="ECO:0000259" key="6">
    <source>
        <dbReference type="PROSITE" id="PS50109"/>
    </source>
</evidence>
<dbReference type="Pfam" id="PF00072">
    <property type="entry name" value="Response_reg"/>
    <property type="match status" value="1"/>
</dbReference>
<dbReference type="NCBIfam" id="TIGR00229">
    <property type="entry name" value="sensory_box"/>
    <property type="match status" value="1"/>
</dbReference>
<evidence type="ECO:0000259" key="7">
    <source>
        <dbReference type="PROSITE" id="PS50110"/>
    </source>
</evidence>
<evidence type="ECO:0000313" key="9">
    <source>
        <dbReference type="Proteomes" id="UP000317366"/>
    </source>
</evidence>
<evidence type="ECO:0000256" key="4">
    <source>
        <dbReference type="PROSITE-ProRule" id="PRU00169"/>
    </source>
</evidence>
<dbReference type="InterPro" id="IPR000014">
    <property type="entry name" value="PAS"/>
</dbReference>
<dbReference type="SMART" id="SM00091">
    <property type="entry name" value="PAS"/>
    <property type="match status" value="1"/>
</dbReference>
<dbReference type="Pfam" id="PF02518">
    <property type="entry name" value="HATPase_c"/>
    <property type="match status" value="1"/>
</dbReference>
<dbReference type="InterPro" id="IPR003661">
    <property type="entry name" value="HisK_dim/P_dom"/>
</dbReference>
<dbReference type="AlphaFoldDB" id="A0A538TTC4"/>
<dbReference type="InterPro" id="IPR035965">
    <property type="entry name" value="PAS-like_dom_sf"/>
</dbReference>
<dbReference type="Proteomes" id="UP000317366">
    <property type="component" value="Unassembled WGS sequence"/>
</dbReference>
<feature type="coiled-coil region" evidence="5">
    <location>
        <begin position="132"/>
        <end position="166"/>
    </location>
</feature>
<evidence type="ECO:0000256" key="3">
    <source>
        <dbReference type="ARBA" id="ARBA00022553"/>
    </source>
</evidence>
<dbReference type="InterPro" id="IPR001789">
    <property type="entry name" value="Sig_transdc_resp-reg_receiver"/>
</dbReference>
<keyword evidence="5" id="KW-0175">Coiled coil</keyword>
<dbReference type="Pfam" id="PF13426">
    <property type="entry name" value="PAS_9"/>
    <property type="match status" value="1"/>
</dbReference>
<dbReference type="PROSITE" id="PS50110">
    <property type="entry name" value="RESPONSE_REGULATORY"/>
    <property type="match status" value="1"/>
</dbReference>